<dbReference type="Proteomes" id="UP000093694">
    <property type="component" value="Unassembled WGS sequence"/>
</dbReference>
<keyword evidence="2" id="KW-0456">Lyase</keyword>
<dbReference type="Pfam" id="PF01208">
    <property type="entry name" value="URO-D"/>
    <property type="match status" value="1"/>
</dbReference>
<evidence type="ECO:0000313" key="4">
    <source>
        <dbReference type="Proteomes" id="UP000077384"/>
    </source>
</evidence>
<feature type="domain" description="Uroporphyrinogen decarboxylase (URO-D)" evidence="1">
    <location>
        <begin position="171"/>
        <end position="368"/>
    </location>
</feature>
<evidence type="ECO:0000313" key="5">
    <source>
        <dbReference type="Proteomes" id="UP000093694"/>
    </source>
</evidence>
<evidence type="ECO:0000313" key="3">
    <source>
        <dbReference type="EMBL" id="OBR95252.1"/>
    </source>
</evidence>
<accession>A0A166TP02</accession>
<proteinExistence type="predicted"/>
<keyword evidence="5" id="KW-1185">Reference proteome</keyword>
<dbReference type="AlphaFoldDB" id="A0A166TP02"/>
<dbReference type="SUPFAM" id="SSF51726">
    <property type="entry name" value="UROD/MetE-like"/>
    <property type="match status" value="1"/>
</dbReference>
<sequence>MKTGKELYDEHLNRLKDVINMKKTDRVPIVLNADAFCTKNGGGKLSDLVNDVVYGNMELLKGMQELGDIDSIEIPGTYPPSMGAFFLSKIKVPGRELPDNMIWQIDEKSYMTEDDYDTIIDKGWNYFFMEYAKKHIPEGLKEVEYFSKFAPQIEQNFVDAGIVPLCQGSVMSGAPFGALCPGRGISKFLIDLHKIPDKVQAAMDVIEEENEKVLRKRIREVKPLAVFVGGAREAGDFLSLKAFERFSWKYTKRIVDIIAEEGSIAYLHMDMSWDRFINYFLDLPKGKCIFSPDSTTDIFKAGEVLRGHMCFMGDVAPSLLTLGTPDEVYKYARRLIKEFATQGLIMSSGCSIPPNAKVENVKAMVAAALDN</sequence>
<dbReference type="EMBL" id="LITQ01000009">
    <property type="protein sequence ID" value="OAA93923.1"/>
    <property type="molecule type" value="Genomic_DNA"/>
</dbReference>
<evidence type="ECO:0000313" key="2">
    <source>
        <dbReference type="EMBL" id="OAA93923.1"/>
    </source>
</evidence>
<reference evidence="2 4" key="1">
    <citation type="journal article" date="2015" name="Biotechnol. Bioeng.">
        <title>Genome sequence and phenotypic characterization of Caulobacter segnis.</title>
        <authorList>
            <person name="Patel S."/>
            <person name="Fletcher B."/>
            <person name="Scott D.C."/>
            <person name="Ely B."/>
        </authorList>
    </citation>
    <scope>NUCLEOTIDE SEQUENCE [LARGE SCALE GENOMIC DNA]</scope>
    <source>
        <strain evidence="2 4">PS02</strain>
    </source>
</reference>
<dbReference type="InterPro" id="IPR052024">
    <property type="entry name" value="Methanogen_methyltrans"/>
</dbReference>
<name>A0A166TP02_9CLOT</name>
<dbReference type="Gene3D" id="3.20.20.210">
    <property type="match status" value="1"/>
</dbReference>
<dbReference type="PANTHER" id="PTHR47099:SF1">
    <property type="entry name" value="METHYLCOBAMIDE:COM METHYLTRANSFERASE MTBA"/>
    <property type="match status" value="1"/>
</dbReference>
<reference evidence="3 5" key="2">
    <citation type="journal article" date="2016" name="Front. Microbiol.">
        <title>Industrial Acetogenic Biocatalysts: A Comparative Metabolic and Genomic Analysis.</title>
        <authorList>
            <person name="Bengelsdorf F."/>
            <person name="Poehlein A."/>
            <person name="Sonja S."/>
            <person name="Erz C."/>
            <person name="Hummel T."/>
            <person name="Hoffmeister S."/>
            <person name="Daniel R."/>
            <person name="Durre P."/>
        </authorList>
    </citation>
    <scope>NUCLEOTIDE SEQUENCE [LARGE SCALE GENOMIC DNA]</scope>
    <source>
        <strain evidence="3 5">PTA-10522</strain>
    </source>
</reference>
<dbReference type="PATRIC" id="fig|1705578.3.peg.3907"/>
<comment type="caution">
    <text evidence="2">The sequence shown here is derived from an EMBL/GenBank/DDBJ whole genome shotgun (WGS) entry which is preliminary data.</text>
</comment>
<dbReference type="RefSeq" id="WP_063600590.1">
    <property type="nucleotide sequence ID" value="NZ_LITQ01000009.1"/>
</dbReference>
<dbReference type="PANTHER" id="PTHR47099">
    <property type="entry name" value="METHYLCOBAMIDE:COM METHYLTRANSFERASE MTBA"/>
    <property type="match status" value="1"/>
</dbReference>
<evidence type="ECO:0000259" key="1">
    <source>
        <dbReference type="Pfam" id="PF01208"/>
    </source>
</evidence>
<organism evidence="2 4">
    <name type="scientific">Clostridium coskatii</name>
    <dbReference type="NCBI Taxonomy" id="1705578"/>
    <lineage>
        <taxon>Bacteria</taxon>
        <taxon>Bacillati</taxon>
        <taxon>Bacillota</taxon>
        <taxon>Clostridia</taxon>
        <taxon>Eubacteriales</taxon>
        <taxon>Clostridiaceae</taxon>
        <taxon>Clostridium</taxon>
    </lineage>
</organism>
<protein>
    <submittedName>
        <fullName evidence="2">Uroporphyrinogen decarboxylase</fullName>
        <ecNumber evidence="2">4.1.1.37</ecNumber>
    </submittedName>
</protein>
<dbReference type="EC" id="4.1.1.37" evidence="2"/>
<dbReference type="Proteomes" id="UP000077384">
    <property type="component" value="Unassembled WGS sequence"/>
</dbReference>
<dbReference type="InterPro" id="IPR038071">
    <property type="entry name" value="UROD/MetE-like_sf"/>
</dbReference>
<dbReference type="EMBL" id="LROR01000038">
    <property type="protein sequence ID" value="OBR95252.1"/>
    <property type="molecule type" value="Genomic_DNA"/>
</dbReference>
<dbReference type="GO" id="GO:0006779">
    <property type="term" value="P:porphyrin-containing compound biosynthetic process"/>
    <property type="evidence" value="ECO:0007669"/>
    <property type="project" value="InterPro"/>
</dbReference>
<dbReference type="GO" id="GO:0004853">
    <property type="term" value="F:uroporphyrinogen decarboxylase activity"/>
    <property type="evidence" value="ECO:0007669"/>
    <property type="project" value="UniProtKB-EC"/>
</dbReference>
<dbReference type="InterPro" id="IPR000257">
    <property type="entry name" value="Uroporphyrinogen_deCOase"/>
</dbReference>
<gene>
    <name evidence="2" type="primary">hemE_15</name>
    <name evidence="3" type="synonym">hemE_3</name>
    <name evidence="3" type="ORF">CLCOS_15760</name>
    <name evidence="2" type="ORF">WX73_03833</name>
</gene>